<accession>A0A8S5UIP1</accession>
<dbReference type="EMBL" id="BK016090">
    <property type="protein sequence ID" value="DAF94343.1"/>
    <property type="molecule type" value="Genomic_DNA"/>
</dbReference>
<sequence length="57" mass="6042">MKAGDRVKLVGAAAEVFPDYGIGLVVDDAQCPPTHVSVTFAAHEKPLLLNRRLVALA</sequence>
<proteinExistence type="predicted"/>
<protein>
    <submittedName>
        <fullName evidence="1">Uncharacterized protein</fullName>
    </submittedName>
</protein>
<organism evidence="1">
    <name type="scientific">Myoviridae sp. ctu2j3</name>
    <dbReference type="NCBI Taxonomy" id="2825197"/>
    <lineage>
        <taxon>Viruses</taxon>
        <taxon>Duplodnaviria</taxon>
        <taxon>Heunggongvirae</taxon>
        <taxon>Uroviricota</taxon>
        <taxon>Caudoviricetes</taxon>
    </lineage>
</organism>
<dbReference type="EMBL" id="BK016090">
    <property type="protein sequence ID" value="DAF94026.1"/>
    <property type="molecule type" value="Genomic_DNA"/>
</dbReference>
<reference evidence="1" key="1">
    <citation type="journal article" date="2021" name="Proc. Natl. Acad. Sci. U.S.A.">
        <title>A Catalog of Tens of Thousands of Viruses from Human Metagenomes Reveals Hidden Associations with Chronic Diseases.</title>
        <authorList>
            <person name="Tisza M.J."/>
            <person name="Buck C.B."/>
        </authorList>
    </citation>
    <scope>NUCLEOTIDE SEQUENCE</scope>
    <source>
        <strain evidence="1">Ctu2j3</strain>
    </source>
</reference>
<evidence type="ECO:0000313" key="1">
    <source>
        <dbReference type="EMBL" id="DAF94343.1"/>
    </source>
</evidence>
<name>A0A8S5UIP1_9CAUD</name>